<feature type="compositionally biased region" description="Polar residues" evidence="1">
    <location>
        <begin position="34"/>
        <end position="49"/>
    </location>
</feature>
<dbReference type="AlphaFoldDB" id="A0A0D0CRB3"/>
<name>A0A0D0CRB3_9AGAR</name>
<organism evidence="2 3">
    <name type="scientific">Collybiopsis luxurians FD-317 M1</name>
    <dbReference type="NCBI Taxonomy" id="944289"/>
    <lineage>
        <taxon>Eukaryota</taxon>
        <taxon>Fungi</taxon>
        <taxon>Dikarya</taxon>
        <taxon>Basidiomycota</taxon>
        <taxon>Agaricomycotina</taxon>
        <taxon>Agaricomycetes</taxon>
        <taxon>Agaricomycetidae</taxon>
        <taxon>Agaricales</taxon>
        <taxon>Marasmiineae</taxon>
        <taxon>Omphalotaceae</taxon>
        <taxon>Collybiopsis</taxon>
        <taxon>Collybiopsis luxurians</taxon>
    </lineage>
</organism>
<gene>
    <name evidence="2" type="ORF">GYMLUDRAFT_246467</name>
</gene>
<feature type="compositionally biased region" description="Basic and acidic residues" evidence="1">
    <location>
        <begin position="168"/>
        <end position="181"/>
    </location>
</feature>
<proteinExistence type="predicted"/>
<dbReference type="HOGENOM" id="CLU_1161254_0_0_1"/>
<feature type="region of interest" description="Disordered" evidence="1">
    <location>
        <begin position="89"/>
        <end position="202"/>
    </location>
</feature>
<accession>A0A0D0CRB3</accession>
<reference evidence="2 3" key="1">
    <citation type="submission" date="2014-04" db="EMBL/GenBank/DDBJ databases">
        <title>Evolutionary Origins and Diversification of the Mycorrhizal Mutualists.</title>
        <authorList>
            <consortium name="DOE Joint Genome Institute"/>
            <consortium name="Mycorrhizal Genomics Consortium"/>
            <person name="Kohler A."/>
            <person name="Kuo A."/>
            <person name="Nagy L.G."/>
            <person name="Floudas D."/>
            <person name="Copeland A."/>
            <person name="Barry K.W."/>
            <person name="Cichocki N."/>
            <person name="Veneault-Fourrey C."/>
            <person name="LaButti K."/>
            <person name="Lindquist E.A."/>
            <person name="Lipzen A."/>
            <person name="Lundell T."/>
            <person name="Morin E."/>
            <person name="Murat C."/>
            <person name="Riley R."/>
            <person name="Ohm R."/>
            <person name="Sun H."/>
            <person name="Tunlid A."/>
            <person name="Henrissat B."/>
            <person name="Grigoriev I.V."/>
            <person name="Hibbett D.S."/>
            <person name="Martin F."/>
        </authorList>
    </citation>
    <scope>NUCLEOTIDE SEQUENCE [LARGE SCALE GENOMIC DNA]</scope>
    <source>
        <strain evidence="2 3">FD-317 M1</strain>
    </source>
</reference>
<evidence type="ECO:0000256" key="1">
    <source>
        <dbReference type="SAM" id="MobiDB-lite"/>
    </source>
</evidence>
<dbReference type="EMBL" id="KN834787">
    <property type="protein sequence ID" value="KIK58098.1"/>
    <property type="molecule type" value="Genomic_DNA"/>
</dbReference>
<feature type="compositionally biased region" description="Polar residues" evidence="1">
    <location>
        <begin position="128"/>
        <end position="142"/>
    </location>
</feature>
<feature type="compositionally biased region" description="Polar residues" evidence="1">
    <location>
        <begin position="1"/>
        <end position="16"/>
    </location>
</feature>
<evidence type="ECO:0000313" key="3">
    <source>
        <dbReference type="Proteomes" id="UP000053593"/>
    </source>
</evidence>
<keyword evidence="3" id="KW-1185">Reference proteome</keyword>
<protein>
    <submittedName>
        <fullName evidence="2">Uncharacterized protein</fullName>
    </submittedName>
</protein>
<sequence length="239" mass="25255">MSTTSCPSTPVTNDVSYTDIVWKTPTRSPPPSPNKGSASLIQNQDTLGSPTPCPQSPSAGPLPQGQSDKETHCKYQPVSPVTIIKIVESLKKHSAPPGPNMSQPAGPPGAPLNDNASDTSKKTRQKKSVTSDAPSSTRVTQSKSKEGLPPVALPLLMNPLAPVPEESSQSKEKGKAKEKDLTPPLSPASAAMNPIEGSNNEDFFTDATETLAKWKDPITPLTVHTMMTKKRGISTVQSP</sequence>
<dbReference type="Proteomes" id="UP000053593">
    <property type="component" value="Unassembled WGS sequence"/>
</dbReference>
<feature type="region of interest" description="Disordered" evidence="1">
    <location>
        <begin position="1"/>
        <end position="76"/>
    </location>
</feature>
<evidence type="ECO:0000313" key="2">
    <source>
        <dbReference type="EMBL" id="KIK58098.1"/>
    </source>
</evidence>